<evidence type="ECO:0000313" key="3">
    <source>
        <dbReference type="Proteomes" id="UP001160499"/>
    </source>
</evidence>
<reference evidence="2 3" key="1">
    <citation type="submission" date="2023-04" db="EMBL/GenBank/DDBJ databases">
        <title>Forest soil microbial communities from Buena Vista Peninsula, Colon Province, Panama.</title>
        <authorList>
            <person name="Bouskill N."/>
        </authorList>
    </citation>
    <scope>NUCLEOTIDE SEQUENCE [LARGE SCALE GENOMIC DNA]</scope>
    <source>
        <strain evidence="2 3">GGS1</strain>
    </source>
</reference>
<dbReference type="EMBL" id="JARXVH010000008">
    <property type="protein sequence ID" value="MDH6217917.1"/>
    <property type="molecule type" value="Genomic_DNA"/>
</dbReference>
<evidence type="ECO:0008006" key="4">
    <source>
        <dbReference type="Google" id="ProtNLM"/>
    </source>
</evidence>
<keyword evidence="1" id="KW-0472">Membrane</keyword>
<name>A0ABT6LNT3_9ACTN</name>
<keyword evidence="1" id="KW-0812">Transmembrane</keyword>
<comment type="caution">
    <text evidence="2">The sequence shown here is derived from an EMBL/GenBank/DDBJ whole genome shotgun (WGS) entry which is preliminary data.</text>
</comment>
<feature type="transmembrane region" description="Helical" evidence="1">
    <location>
        <begin position="66"/>
        <end position="84"/>
    </location>
</feature>
<sequence length="233" mass="26079">MAQAQEHSAMGRSRWARRRQTVLELRRSGRYGPRFRDVLSGLTGLVIVVCAGVTALALSYRAFGPVAPAAILVLLTLVAVAVHRRRRPLARRRRGYYTPEELTELDVPELVLAVARMLRRDGWRVLPLPAQDRPALAARDDQGRLLVVGFRPVAEPLPDEEPVWRRRSKGRGKAGPDLRLVVHRGTFAARDVRWAARQGHVHLIDGTRLERWAHGTPLYDLGDTPAARALPDS</sequence>
<accession>A0ABT6LNT3</accession>
<organism evidence="2 3">
    <name type="scientific">Streptomyces pseudovenezuelae</name>
    <dbReference type="NCBI Taxonomy" id="67350"/>
    <lineage>
        <taxon>Bacteria</taxon>
        <taxon>Bacillati</taxon>
        <taxon>Actinomycetota</taxon>
        <taxon>Actinomycetes</taxon>
        <taxon>Kitasatosporales</taxon>
        <taxon>Streptomycetaceae</taxon>
        <taxon>Streptomyces</taxon>
        <taxon>Streptomyces aurantiacus group</taxon>
    </lineage>
</organism>
<evidence type="ECO:0000256" key="1">
    <source>
        <dbReference type="SAM" id="Phobius"/>
    </source>
</evidence>
<proteinExistence type="predicted"/>
<protein>
    <recommendedName>
        <fullName evidence="4">Restriction endonuclease</fullName>
    </recommendedName>
</protein>
<dbReference type="Proteomes" id="UP001160499">
    <property type="component" value="Unassembled WGS sequence"/>
</dbReference>
<keyword evidence="3" id="KW-1185">Reference proteome</keyword>
<feature type="transmembrane region" description="Helical" evidence="1">
    <location>
        <begin position="38"/>
        <end position="60"/>
    </location>
</feature>
<keyword evidence="1" id="KW-1133">Transmembrane helix</keyword>
<gene>
    <name evidence="2" type="ORF">M2283_005249</name>
</gene>
<evidence type="ECO:0000313" key="2">
    <source>
        <dbReference type="EMBL" id="MDH6217917.1"/>
    </source>
</evidence>
<dbReference type="RefSeq" id="WP_280878808.1">
    <property type="nucleotide sequence ID" value="NZ_JARXVH010000008.1"/>
</dbReference>